<dbReference type="Proteomes" id="UP000886865">
    <property type="component" value="Unassembled WGS sequence"/>
</dbReference>
<dbReference type="EMBL" id="DVJQ01000045">
    <property type="protein sequence ID" value="HIS74405.1"/>
    <property type="molecule type" value="Genomic_DNA"/>
</dbReference>
<keyword evidence="3" id="KW-0732">Signal</keyword>
<protein>
    <submittedName>
        <fullName evidence="4">Tetratricopeptide repeat protein</fullName>
    </submittedName>
</protein>
<dbReference type="Gene3D" id="1.25.40.10">
    <property type="entry name" value="Tetratricopeptide repeat domain"/>
    <property type="match status" value="1"/>
</dbReference>
<dbReference type="SUPFAM" id="SSF101898">
    <property type="entry name" value="NHL repeat"/>
    <property type="match status" value="1"/>
</dbReference>
<feature type="chain" id="PRO_5039709753" evidence="3">
    <location>
        <begin position="26"/>
        <end position="309"/>
    </location>
</feature>
<dbReference type="PROSITE" id="PS50005">
    <property type="entry name" value="TPR"/>
    <property type="match status" value="2"/>
</dbReference>
<organism evidence="4 5">
    <name type="scientific">Candidatus Galligastranaerophilus intestinavium</name>
    <dbReference type="NCBI Taxonomy" id="2840836"/>
    <lineage>
        <taxon>Bacteria</taxon>
        <taxon>Candidatus Galligastranaerophilus</taxon>
    </lineage>
</organism>
<dbReference type="Pfam" id="PF14559">
    <property type="entry name" value="TPR_19"/>
    <property type="match status" value="1"/>
</dbReference>
<dbReference type="PROSITE" id="PS50293">
    <property type="entry name" value="TPR_REGION"/>
    <property type="match status" value="2"/>
</dbReference>
<keyword evidence="1" id="KW-0802">TPR repeat</keyword>
<feature type="repeat" description="TPR" evidence="1">
    <location>
        <begin position="31"/>
        <end position="64"/>
    </location>
</feature>
<accession>A0A9D1JXR4</accession>
<feature type="region of interest" description="Disordered" evidence="2">
    <location>
        <begin position="160"/>
        <end position="179"/>
    </location>
</feature>
<evidence type="ECO:0000256" key="1">
    <source>
        <dbReference type="PROSITE-ProRule" id="PRU00339"/>
    </source>
</evidence>
<dbReference type="PROSITE" id="PS51257">
    <property type="entry name" value="PROKAR_LIPOPROTEIN"/>
    <property type="match status" value="1"/>
</dbReference>
<name>A0A9D1JXR4_9BACT</name>
<comment type="caution">
    <text evidence="4">The sequence shown here is derived from an EMBL/GenBank/DDBJ whole genome shotgun (WGS) entry which is preliminary data.</text>
</comment>
<proteinExistence type="predicted"/>
<dbReference type="Pfam" id="PF00515">
    <property type="entry name" value="TPR_1"/>
    <property type="match status" value="1"/>
</dbReference>
<dbReference type="Gene3D" id="2.120.10.30">
    <property type="entry name" value="TolB, C-terminal domain"/>
    <property type="match status" value="1"/>
</dbReference>
<gene>
    <name evidence="4" type="ORF">IAA86_05250</name>
</gene>
<feature type="repeat" description="TPR" evidence="1">
    <location>
        <begin position="65"/>
        <end position="98"/>
    </location>
</feature>
<evidence type="ECO:0000256" key="2">
    <source>
        <dbReference type="SAM" id="MobiDB-lite"/>
    </source>
</evidence>
<dbReference type="SUPFAM" id="SSF48452">
    <property type="entry name" value="TPR-like"/>
    <property type="match status" value="1"/>
</dbReference>
<sequence length="309" mass="34324">MKKSFFSLYFSLLFALFACTLSAGAYTLEDATDLYNLGIDYYSQNQVQKSMEYFKKAIAIDPKFYEAYYNLAQIQASYGYTDAAIKSYEKVVQLKPDDYESIYELGRLLYKRGYLSRAMTTLSKVPSNDDVYSQVLLLENKIKKRQAELALAQKQKEEAQKAQLAASSPEDVQSALSPKTSAPVQNVVLSNSNLLTSMQAPSGVAADSEGNVYAASFSENKIYKITPDGAKSVYVWPVNLGGPVGIVMDSENNLYVANYTKNNIVKVTTSGVISEFAKVKKPYCLSIDAVRKILIVSEQDSNNILKYPL</sequence>
<dbReference type="InterPro" id="IPR019734">
    <property type="entry name" value="TPR_rpt"/>
</dbReference>
<dbReference type="PANTHER" id="PTHR12558">
    <property type="entry name" value="CELL DIVISION CYCLE 16,23,27"/>
    <property type="match status" value="1"/>
</dbReference>
<feature type="compositionally biased region" description="Polar residues" evidence="2">
    <location>
        <begin position="170"/>
        <end position="179"/>
    </location>
</feature>
<dbReference type="AlphaFoldDB" id="A0A9D1JXR4"/>
<reference evidence="4" key="1">
    <citation type="submission" date="2020-10" db="EMBL/GenBank/DDBJ databases">
        <authorList>
            <person name="Gilroy R."/>
        </authorList>
    </citation>
    <scope>NUCLEOTIDE SEQUENCE</scope>
    <source>
        <strain evidence="4">CHK152-2871</strain>
    </source>
</reference>
<dbReference type="PANTHER" id="PTHR12558:SF13">
    <property type="entry name" value="CELL DIVISION CYCLE PROTEIN 27 HOMOLOG"/>
    <property type="match status" value="1"/>
</dbReference>
<dbReference type="InterPro" id="IPR011990">
    <property type="entry name" value="TPR-like_helical_dom_sf"/>
</dbReference>
<dbReference type="SMART" id="SM00028">
    <property type="entry name" value="TPR"/>
    <property type="match status" value="2"/>
</dbReference>
<evidence type="ECO:0000256" key="3">
    <source>
        <dbReference type="SAM" id="SignalP"/>
    </source>
</evidence>
<evidence type="ECO:0000313" key="4">
    <source>
        <dbReference type="EMBL" id="HIS74405.1"/>
    </source>
</evidence>
<reference evidence="4" key="2">
    <citation type="journal article" date="2021" name="PeerJ">
        <title>Extensive microbial diversity within the chicken gut microbiome revealed by metagenomics and culture.</title>
        <authorList>
            <person name="Gilroy R."/>
            <person name="Ravi A."/>
            <person name="Getino M."/>
            <person name="Pursley I."/>
            <person name="Horton D.L."/>
            <person name="Alikhan N.F."/>
            <person name="Baker D."/>
            <person name="Gharbi K."/>
            <person name="Hall N."/>
            <person name="Watson M."/>
            <person name="Adriaenssens E.M."/>
            <person name="Foster-Nyarko E."/>
            <person name="Jarju S."/>
            <person name="Secka A."/>
            <person name="Antonio M."/>
            <person name="Oren A."/>
            <person name="Chaudhuri R.R."/>
            <person name="La Ragione R."/>
            <person name="Hildebrand F."/>
            <person name="Pallen M.J."/>
        </authorList>
    </citation>
    <scope>NUCLEOTIDE SEQUENCE</scope>
    <source>
        <strain evidence="4">CHK152-2871</strain>
    </source>
</reference>
<feature type="signal peptide" evidence="3">
    <location>
        <begin position="1"/>
        <end position="25"/>
    </location>
</feature>
<evidence type="ECO:0000313" key="5">
    <source>
        <dbReference type="Proteomes" id="UP000886865"/>
    </source>
</evidence>
<dbReference type="InterPro" id="IPR011042">
    <property type="entry name" value="6-blade_b-propeller_TolB-like"/>
</dbReference>